<dbReference type="Pfam" id="PF21686">
    <property type="entry name" value="LigD_Prim-Pol"/>
    <property type="match status" value="1"/>
</dbReference>
<dbReference type="InterPro" id="IPR012309">
    <property type="entry name" value="DNA_ligase_ATP-dep_C"/>
</dbReference>
<dbReference type="SUPFAM" id="SSF50249">
    <property type="entry name" value="Nucleic acid-binding proteins"/>
    <property type="match status" value="1"/>
</dbReference>
<dbReference type="Pfam" id="PF01068">
    <property type="entry name" value="DNA_ligase_A_M"/>
    <property type="match status" value="1"/>
</dbReference>
<dbReference type="InterPro" id="IPR012340">
    <property type="entry name" value="NA-bd_OB-fold"/>
</dbReference>
<dbReference type="InterPro" id="IPR012310">
    <property type="entry name" value="DNA_ligase_ATP-dep_cent"/>
</dbReference>
<evidence type="ECO:0000256" key="19">
    <source>
        <dbReference type="ARBA" id="ARBA00029943"/>
    </source>
</evidence>
<dbReference type="PROSITE" id="PS50160">
    <property type="entry name" value="DNA_LIGASE_A3"/>
    <property type="match status" value="1"/>
</dbReference>
<protein>
    <recommendedName>
        <fullName evidence="2">DNA ligase (ATP)</fullName>
        <ecNumber evidence="2">6.5.1.1</ecNumber>
    </recommendedName>
    <alternativeName>
        <fullName evidence="19">NHEJ DNA polymerase</fullName>
    </alternativeName>
</protein>
<dbReference type="InterPro" id="IPR033651">
    <property type="entry name" value="PaeLigD_Pol-like"/>
</dbReference>
<keyword evidence="7" id="KW-0479">Metal-binding</keyword>
<evidence type="ECO:0000256" key="10">
    <source>
        <dbReference type="ARBA" id="ARBA00022801"/>
    </source>
</evidence>
<evidence type="ECO:0000256" key="17">
    <source>
        <dbReference type="ARBA" id="ARBA00023211"/>
    </source>
</evidence>
<evidence type="ECO:0000256" key="3">
    <source>
        <dbReference type="ARBA" id="ARBA00022598"/>
    </source>
</evidence>
<dbReference type="NCBIfam" id="TIGR02778">
    <property type="entry name" value="ligD_pol"/>
    <property type="match status" value="1"/>
</dbReference>
<organism evidence="23 24">
    <name type="scientific">Muricoccus roseus</name>
    <dbReference type="NCBI Taxonomy" id="198092"/>
    <lineage>
        <taxon>Bacteria</taxon>
        <taxon>Pseudomonadati</taxon>
        <taxon>Pseudomonadota</taxon>
        <taxon>Alphaproteobacteria</taxon>
        <taxon>Acetobacterales</taxon>
        <taxon>Roseomonadaceae</taxon>
        <taxon>Muricoccus</taxon>
    </lineage>
</organism>
<evidence type="ECO:0000313" key="23">
    <source>
        <dbReference type="EMBL" id="SHI70936.1"/>
    </source>
</evidence>
<evidence type="ECO:0000256" key="14">
    <source>
        <dbReference type="ARBA" id="ARBA00023125"/>
    </source>
</evidence>
<feature type="domain" description="ATP-dependent DNA ligase family profile" evidence="22">
    <location>
        <begin position="78"/>
        <end position="214"/>
    </location>
</feature>
<keyword evidence="8" id="KW-0547">Nucleotide-binding</keyword>
<evidence type="ECO:0000259" key="22">
    <source>
        <dbReference type="PROSITE" id="PS50160"/>
    </source>
</evidence>
<keyword evidence="17" id="KW-0464">Manganese</keyword>
<dbReference type="Gene3D" id="3.30.470.30">
    <property type="entry name" value="DNA ligase/mRNA capping enzyme"/>
    <property type="match status" value="1"/>
</dbReference>
<keyword evidence="3 23" id="KW-0436">Ligase</keyword>
<dbReference type="NCBIfam" id="TIGR02779">
    <property type="entry name" value="NHEJ_ligase_lig"/>
    <property type="match status" value="1"/>
</dbReference>
<dbReference type="Gene3D" id="3.30.1490.70">
    <property type="match status" value="1"/>
</dbReference>
<evidence type="ECO:0000256" key="4">
    <source>
        <dbReference type="ARBA" id="ARBA00022679"/>
    </source>
</evidence>
<feature type="region of interest" description="Disordered" evidence="21">
    <location>
        <begin position="567"/>
        <end position="590"/>
    </location>
</feature>
<dbReference type="Pfam" id="PF04679">
    <property type="entry name" value="DNA_ligase_A_C"/>
    <property type="match status" value="1"/>
</dbReference>
<comment type="cofactor">
    <cofactor evidence="1">
        <name>Mn(2+)</name>
        <dbReference type="ChEBI" id="CHEBI:29035"/>
    </cofactor>
</comment>
<accession>A0A1M6DCG4</accession>
<dbReference type="GO" id="GO:0006310">
    <property type="term" value="P:DNA recombination"/>
    <property type="evidence" value="ECO:0007669"/>
    <property type="project" value="UniProtKB-KW"/>
</dbReference>
<dbReference type="PANTHER" id="PTHR42705:SF2">
    <property type="entry name" value="BIFUNCTIONAL NON-HOMOLOGOUS END JOINING PROTEIN LIGD"/>
    <property type="match status" value="1"/>
</dbReference>
<keyword evidence="6" id="KW-0540">Nuclease</keyword>
<keyword evidence="5" id="KW-0548">Nucleotidyltransferase</keyword>
<evidence type="ECO:0000256" key="13">
    <source>
        <dbReference type="ARBA" id="ARBA00022932"/>
    </source>
</evidence>
<dbReference type="CDD" id="cd07971">
    <property type="entry name" value="OBF_DNA_ligase_LigD"/>
    <property type="match status" value="1"/>
</dbReference>
<keyword evidence="18" id="KW-0511">Multifunctional enzyme</keyword>
<keyword evidence="11" id="KW-0269">Exonuclease</keyword>
<dbReference type="InterPro" id="IPR014145">
    <property type="entry name" value="LigD_pol_dom"/>
</dbReference>
<proteinExistence type="predicted"/>
<evidence type="ECO:0000256" key="20">
    <source>
        <dbReference type="ARBA" id="ARBA00034003"/>
    </source>
</evidence>
<dbReference type="InterPro" id="IPR014143">
    <property type="entry name" value="NHEJ_ligase_prk"/>
</dbReference>
<evidence type="ECO:0000256" key="2">
    <source>
        <dbReference type="ARBA" id="ARBA00012727"/>
    </source>
</evidence>
<evidence type="ECO:0000256" key="21">
    <source>
        <dbReference type="SAM" id="MobiDB-lite"/>
    </source>
</evidence>
<dbReference type="GO" id="GO:0046872">
    <property type="term" value="F:metal ion binding"/>
    <property type="evidence" value="ECO:0007669"/>
    <property type="project" value="UniProtKB-KW"/>
</dbReference>
<keyword evidence="15" id="KW-0233">DNA recombination</keyword>
<keyword evidence="10" id="KW-0378">Hydrolase</keyword>
<dbReference type="AlphaFoldDB" id="A0A1M6DCG4"/>
<keyword evidence="4" id="KW-0808">Transferase</keyword>
<evidence type="ECO:0000256" key="16">
    <source>
        <dbReference type="ARBA" id="ARBA00023204"/>
    </source>
</evidence>
<name>A0A1M6DCG4_9PROT</name>
<dbReference type="EC" id="6.5.1.1" evidence="2"/>
<dbReference type="GO" id="GO:0006281">
    <property type="term" value="P:DNA repair"/>
    <property type="evidence" value="ECO:0007669"/>
    <property type="project" value="UniProtKB-KW"/>
</dbReference>
<reference evidence="23 24" key="1">
    <citation type="submission" date="2016-11" db="EMBL/GenBank/DDBJ databases">
        <authorList>
            <person name="Jaros S."/>
            <person name="Januszkiewicz K."/>
            <person name="Wedrychowicz H."/>
        </authorList>
    </citation>
    <scope>NUCLEOTIDE SEQUENCE [LARGE SCALE GENOMIC DNA]</scope>
    <source>
        <strain evidence="23 24">DSM 14916</strain>
    </source>
</reference>
<evidence type="ECO:0000256" key="1">
    <source>
        <dbReference type="ARBA" id="ARBA00001936"/>
    </source>
</evidence>
<dbReference type="STRING" id="198092.SAMN02745194_00896"/>
<comment type="catalytic activity">
    <reaction evidence="20">
        <text>ATP + (deoxyribonucleotide)n-3'-hydroxyl + 5'-phospho-(deoxyribonucleotide)m = (deoxyribonucleotide)n+m + AMP + diphosphate.</text>
        <dbReference type="EC" id="6.5.1.1"/>
    </reaction>
</comment>
<evidence type="ECO:0000256" key="5">
    <source>
        <dbReference type="ARBA" id="ARBA00022695"/>
    </source>
</evidence>
<evidence type="ECO:0000313" key="24">
    <source>
        <dbReference type="Proteomes" id="UP000184387"/>
    </source>
</evidence>
<dbReference type="GO" id="GO:0003887">
    <property type="term" value="F:DNA-directed DNA polymerase activity"/>
    <property type="evidence" value="ECO:0007669"/>
    <property type="project" value="UniProtKB-KW"/>
</dbReference>
<evidence type="ECO:0000256" key="6">
    <source>
        <dbReference type="ARBA" id="ARBA00022722"/>
    </source>
</evidence>
<evidence type="ECO:0000256" key="18">
    <source>
        <dbReference type="ARBA" id="ARBA00023268"/>
    </source>
</evidence>
<keyword evidence="9" id="KW-0227">DNA damage</keyword>
<keyword evidence="12" id="KW-0067">ATP-binding</keyword>
<keyword evidence="14" id="KW-0238">DNA-binding</keyword>
<evidence type="ECO:0000256" key="9">
    <source>
        <dbReference type="ARBA" id="ARBA00022763"/>
    </source>
</evidence>
<evidence type="ECO:0000256" key="12">
    <source>
        <dbReference type="ARBA" id="ARBA00022840"/>
    </source>
</evidence>
<dbReference type="GO" id="GO:0003677">
    <property type="term" value="F:DNA binding"/>
    <property type="evidence" value="ECO:0007669"/>
    <property type="project" value="UniProtKB-KW"/>
</dbReference>
<dbReference type="PANTHER" id="PTHR42705">
    <property type="entry name" value="BIFUNCTIONAL NON-HOMOLOGOUS END JOINING PROTEIN LIGD"/>
    <property type="match status" value="1"/>
</dbReference>
<dbReference type="Gene3D" id="3.90.920.10">
    <property type="entry name" value="DNA primase, PRIM domain"/>
    <property type="match status" value="1"/>
</dbReference>
<dbReference type="InterPro" id="IPR052171">
    <property type="entry name" value="NHEJ_LigD"/>
</dbReference>
<evidence type="ECO:0000256" key="11">
    <source>
        <dbReference type="ARBA" id="ARBA00022839"/>
    </source>
</evidence>
<dbReference type="Proteomes" id="UP000184387">
    <property type="component" value="Unassembled WGS sequence"/>
</dbReference>
<dbReference type="CDD" id="cd04862">
    <property type="entry name" value="PaeLigD_Pol_like"/>
    <property type="match status" value="1"/>
</dbReference>
<evidence type="ECO:0000256" key="15">
    <source>
        <dbReference type="ARBA" id="ARBA00023172"/>
    </source>
</evidence>
<dbReference type="SUPFAM" id="SSF56091">
    <property type="entry name" value="DNA ligase/mRNA capping enzyme, catalytic domain"/>
    <property type="match status" value="1"/>
</dbReference>
<evidence type="ECO:0000256" key="7">
    <source>
        <dbReference type="ARBA" id="ARBA00022723"/>
    </source>
</evidence>
<dbReference type="CDD" id="cd07906">
    <property type="entry name" value="Adenylation_DNA_ligase_LigD_LigC"/>
    <property type="match status" value="1"/>
</dbReference>
<dbReference type="NCBIfam" id="TIGR02776">
    <property type="entry name" value="NHEJ_ligase_prk"/>
    <property type="match status" value="1"/>
</dbReference>
<dbReference type="GO" id="GO:0004527">
    <property type="term" value="F:exonuclease activity"/>
    <property type="evidence" value="ECO:0007669"/>
    <property type="project" value="UniProtKB-KW"/>
</dbReference>
<keyword evidence="16" id="KW-0234">DNA repair</keyword>
<evidence type="ECO:0000256" key="8">
    <source>
        <dbReference type="ARBA" id="ARBA00022741"/>
    </source>
</evidence>
<dbReference type="InterPro" id="IPR014146">
    <property type="entry name" value="LigD_ligase_dom"/>
</dbReference>
<keyword evidence="13" id="KW-0239">DNA-directed DNA polymerase</keyword>
<dbReference type="Gene3D" id="2.40.50.140">
    <property type="entry name" value="Nucleic acid-binding proteins"/>
    <property type="match status" value="1"/>
</dbReference>
<keyword evidence="24" id="KW-1185">Reference proteome</keyword>
<dbReference type="GO" id="GO:0005524">
    <property type="term" value="F:ATP binding"/>
    <property type="evidence" value="ECO:0007669"/>
    <property type="project" value="UniProtKB-KW"/>
</dbReference>
<sequence>MKLDGYRIQALIRGGRARLFTRNGHDWTSRFPETTAALARLPDAVLDGELVALDAEGQPDFPALQAALDAGRTGTLRYYAFDLLSEGGIDRRGQPLGERKAALRRLLAQPPRNTLFVDHFEAAGDAVLHSACRLGLEGIVSKRLDASYRSGRGEAWVKTKCRGSDEFVIGGFATGAKGSLSLLLGAWRDGALVYLGRVGSGISGAKEALLAQRLAPLRRPRSPFAKGAGGGEARWVEPRLVADIAYAGFTGDGMLRQASFRALREDKPAGEVEPPAPALVRSRAQSSVAGVALSHPDKPLWPEEGITKRALAEYLAAVAEPLLAYAGGRPLTLLRAPDGITGQHFHQRHAGAGTSALLRRVPIAGEAKPYLAVEDAPGLVALAQAGVVELHPWGSHAEDPERPDRLVFDLDPEEGLPFARVIEAARLIRDRLAALGLTGFPKTTGGKGLHVVVPIIPRAEWPEAKAFCRAFCEAIAREAPDRYTTALAKRARAGRIFLDYLRNERQGTAVAAWSPRARAGATVSVPLSWREVTARLDPRAFTIATAPARLRRADPWAGYEAAARPLPAAESPLPSGRTRRASLPSHRAGP</sequence>
<gene>
    <name evidence="23" type="ORF">SAMN02745194_00896</name>
</gene>
<dbReference type="GO" id="GO:0003910">
    <property type="term" value="F:DNA ligase (ATP) activity"/>
    <property type="evidence" value="ECO:0007669"/>
    <property type="project" value="UniProtKB-EC"/>
</dbReference>
<dbReference type="EMBL" id="FQZF01000004">
    <property type="protein sequence ID" value="SHI70936.1"/>
    <property type="molecule type" value="Genomic_DNA"/>
</dbReference>